<evidence type="ECO:0000313" key="2">
    <source>
        <dbReference type="EMBL" id="KAF2485087.1"/>
    </source>
</evidence>
<evidence type="ECO:0000256" key="1">
    <source>
        <dbReference type="SAM" id="MobiDB-lite"/>
    </source>
</evidence>
<reference evidence="2" key="1">
    <citation type="journal article" date="2020" name="Stud. Mycol.">
        <title>101 Dothideomycetes genomes: a test case for predicting lifestyles and emergence of pathogens.</title>
        <authorList>
            <person name="Haridas S."/>
            <person name="Albert R."/>
            <person name="Binder M."/>
            <person name="Bloem J."/>
            <person name="Labutti K."/>
            <person name="Salamov A."/>
            <person name="Andreopoulos B."/>
            <person name="Baker S."/>
            <person name="Barry K."/>
            <person name="Bills G."/>
            <person name="Bluhm B."/>
            <person name="Cannon C."/>
            <person name="Castanera R."/>
            <person name="Culley D."/>
            <person name="Daum C."/>
            <person name="Ezra D."/>
            <person name="Gonzalez J."/>
            <person name="Henrissat B."/>
            <person name="Kuo A."/>
            <person name="Liang C."/>
            <person name="Lipzen A."/>
            <person name="Lutzoni F."/>
            <person name="Magnuson J."/>
            <person name="Mondo S."/>
            <person name="Nolan M."/>
            <person name="Ohm R."/>
            <person name="Pangilinan J."/>
            <person name="Park H.-J."/>
            <person name="Ramirez L."/>
            <person name="Alfaro M."/>
            <person name="Sun H."/>
            <person name="Tritt A."/>
            <person name="Yoshinaga Y."/>
            <person name="Zwiers L.-H."/>
            <person name="Turgeon B."/>
            <person name="Goodwin S."/>
            <person name="Spatafora J."/>
            <person name="Crous P."/>
            <person name="Grigoriev I."/>
        </authorList>
    </citation>
    <scope>NUCLEOTIDE SEQUENCE</scope>
    <source>
        <strain evidence="2">CBS 113389</strain>
    </source>
</reference>
<sequence>MAHTYTKNLPRLITTFCDAPRPESMFLSNEFWEAVYLDPGDSLDNMSMYCCNDEHPYYDVEFNAFDETGDLEDQELEAYTGSQYPGSSDQIQSAGTSPITPAIVVSQDGTYSASGTDSPRSVASSLVCHGGLEFQPESPWPLSPKEPCKPATSTPPREQHPNEDRSPSHITLASSLIQALMRLCRAPTNPSTPDSIAPDQGSAVSEFPLDSSWTQQDVSLDDQRPIGIFGLSPVFRLGETAASYGQAFSAMAGGSLQLHMNEILQHGSGHSPIWDPRESLGRGT</sequence>
<feature type="compositionally biased region" description="Basic and acidic residues" evidence="1">
    <location>
        <begin position="157"/>
        <end position="167"/>
    </location>
</feature>
<feature type="region of interest" description="Disordered" evidence="1">
    <location>
        <begin position="135"/>
        <end position="168"/>
    </location>
</feature>
<dbReference type="Proteomes" id="UP000799767">
    <property type="component" value="Unassembled WGS sequence"/>
</dbReference>
<keyword evidence="3" id="KW-1185">Reference proteome</keyword>
<accession>A0A6A6Q0Z7</accession>
<name>A0A6A6Q0Z7_9PEZI</name>
<proteinExistence type="predicted"/>
<dbReference type="AlphaFoldDB" id="A0A6A6Q0Z7"/>
<organism evidence="2 3">
    <name type="scientific">Neohortaea acidophila</name>
    <dbReference type="NCBI Taxonomy" id="245834"/>
    <lineage>
        <taxon>Eukaryota</taxon>
        <taxon>Fungi</taxon>
        <taxon>Dikarya</taxon>
        <taxon>Ascomycota</taxon>
        <taxon>Pezizomycotina</taxon>
        <taxon>Dothideomycetes</taxon>
        <taxon>Dothideomycetidae</taxon>
        <taxon>Mycosphaerellales</taxon>
        <taxon>Teratosphaeriaceae</taxon>
        <taxon>Neohortaea</taxon>
    </lineage>
</organism>
<gene>
    <name evidence="2" type="ORF">BDY17DRAFT_308541</name>
</gene>
<evidence type="ECO:0000313" key="3">
    <source>
        <dbReference type="Proteomes" id="UP000799767"/>
    </source>
</evidence>
<dbReference type="EMBL" id="MU001633">
    <property type="protein sequence ID" value="KAF2485087.1"/>
    <property type="molecule type" value="Genomic_DNA"/>
</dbReference>
<protein>
    <submittedName>
        <fullName evidence="2">Uncharacterized protein</fullName>
    </submittedName>
</protein>
<dbReference type="RefSeq" id="XP_033591656.1">
    <property type="nucleotide sequence ID" value="XM_033735222.1"/>
</dbReference>
<dbReference type="GeneID" id="54476224"/>